<evidence type="ECO:0000313" key="2">
    <source>
        <dbReference type="Proteomes" id="UP000184048"/>
    </source>
</evidence>
<dbReference type="SUPFAM" id="SSF46785">
    <property type="entry name" value="Winged helix' DNA-binding domain"/>
    <property type="match status" value="1"/>
</dbReference>
<dbReference type="InterPro" id="IPR036390">
    <property type="entry name" value="WH_DNA-bd_sf"/>
</dbReference>
<dbReference type="AlphaFoldDB" id="A0A1M5ANS6"/>
<proteinExistence type="predicted"/>
<dbReference type="InterPro" id="IPR036388">
    <property type="entry name" value="WH-like_DNA-bd_sf"/>
</dbReference>
<keyword evidence="2" id="KW-1185">Reference proteome</keyword>
<dbReference type="NCBIfam" id="TIGR00738">
    <property type="entry name" value="rrf2_super"/>
    <property type="match status" value="1"/>
</dbReference>
<name>A0A1M5ANS6_9BACT</name>
<reference evidence="1 2" key="1">
    <citation type="submission" date="2016-11" db="EMBL/GenBank/DDBJ databases">
        <authorList>
            <person name="Jaros S."/>
            <person name="Januszkiewicz K."/>
            <person name="Wedrychowicz H."/>
        </authorList>
    </citation>
    <scope>NUCLEOTIDE SEQUENCE [LARGE SCALE GENOMIC DNA]</scope>
    <source>
        <strain evidence="1 2">DSM 18119</strain>
    </source>
</reference>
<accession>A0A1M5ANS6</accession>
<organism evidence="1 2">
    <name type="scientific">Flavisolibacter ginsengisoli DSM 18119</name>
    <dbReference type="NCBI Taxonomy" id="1121884"/>
    <lineage>
        <taxon>Bacteria</taxon>
        <taxon>Pseudomonadati</taxon>
        <taxon>Bacteroidota</taxon>
        <taxon>Chitinophagia</taxon>
        <taxon>Chitinophagales</taxon>
        <taxon>Chitinophagaceae</taxon>
        <taxon>Flavisolibacter</taxon>
    </lineage>
</organism>
<dbReference type="EMBL" id="FQUU01000009">
    <property type="protein sequence ID" value="SHF31816.1"/>
    <property type="molecule type" value="Genomic_DNA"/>
</dbReference>
<dbReference type="Proteomes" id="UP000184048">
    <property type="component" value="Unassembled WGS sequence"/>
</dbReference>
<protein>
    <submittedName>
        <fullName evidence="1">Transcriptional regulator, BadM/Rrf2 family</fullName>
    </submittedName>
</protein>
<dbReference type="GO" id="GO:0003700">
    <property type="term" value="F:DNA-binding transcription factor activity"/>
    <property type="evidence" value="ECO:0007669"/>
    <property type="project" value="TreeGrafter"/>
</dbReference>
<dbReference type="PANTHER" id="PTHR33221">
    <property type="entry name" value="WINGED HELIX-TURN-HELIX TRANSCRIPTIONAL REGULATOR, RRF2 FAMILY"/>
    <property type="match status" value="1"/>
</dbReference>
<sequence length="155" mass="17617">MFSKTAEYALRATIYIAQKSSEDNKLGIEEIAKSIDAPRSFTAKILQLLTKDNEVISSVRGPNGGFYITEKAKGLSIRTILETIKEDDVFTKCVLGLKACSEAQPCPMHFQYKPIKQQLIRLFETKTIRDLAKELKTGERFLANFRPRKKTRVTK</sequence>
<dbReference type="PANTHER" id="PTHR33221:SF14">
    <property type="entry name" value="HTH-TYPE TRANSCRIPTIONAL REGULATOR AQ_268-RELATED"/>
    <property type="match status" value="1"/>
</dbReference>
<dbReference type="Gene3D" id="1.10.10.10">
    <property type="entry name" value="Winged helix-like DNA-binding domain superfamily/Winged helix DNA-binding domain"/>
    <property type="match status" value="1"/>
</dbReference>
<dbReference type="InterPro" id="IPR000944">
    <property type="entry name" value="Tscrpt_reg_Rrf2"/>
</dbReference>
<gene>
    <name evidence="1" type="ORF">SAMN02745131_02294</name>
</gene>
<dbReference type="STRING" id="1121884.SAMN02745131_02294"/>
<dbReference type="RefSeq" id="WP_072835477.1">
    <property type="nucleotide sequence ID" value="NZ_FQUU01000009.1"/>
</dbReference>
<dbReference type="PROSITE" id="PS51197">
    <property type="entry name" value="HTH_RRF2_2"/>
    <property type="match status" value="1"/>
</dbReference>
<dbReference type="Pfam" id="PF02082">
    <property type="entry name" value="Rrf2"/>
    <property type="match status" value="1"/>
</dbReference>
<dbReference type="GO" id="GO:0005829">
    <property type="term" value="C:cytosol"/>
    <property type="evidence" value="ECO:0007669"/>
    <property type="project" value="TreeGrafter"/>
</dbReference>
<evidence type="ECO:0000313" key="1">
    <source>
        <dbReference type="EMBL" id="SHF31816.1"/>
    </source>
</evidence>
<dbReference type="OrthoDB" id="9808360at2"/>